<sequence length="89" mass="9765">MSEQFAPVEFHCVVEASPGALSRVLEPLAKRDLVPDTVRATREGATLRVSLTVLRMPVEMIHLVEGNIGQIFGVLRQETTLLAQRRAAA</sequence>
<comment type="caution">
    <text evidence="1">The sequence shown here is derived from an EMBL/GenBank/DDBJ whole genome shotgun (WGS) entry which is preliminary data.</text>
</comment>
<keyword evidence="2" id="KW-1185">Reference proteome</keyword>
<dbReference type="AlphaFoldDB" id="A0A437LVZ5"/>
<gene>
    <name evidence="1" type="ORF">EOD42_25340</name>
</gene>
<dbReference type="OrthoDB" id="7062678at2"/>
<organism evidence="1 2">
    <name type="scientific">Rhodovarius crocodyli</name>
    <dbReference type="NCBI Taxonomy" id="1979269"/>
    <lineage>
        <taxon>Bacteria</taxon>
        <taxon>Pseudomonadati</taxon>
        <taxon>Pseudomonadota</taxon>
        <taxon>Alphaproteobacteria</taxon>
        <taxon>Acetobacterales</taxon>
        <taxon>Roseomonadaceae</taxon>
        <taxon>Rhodovarius</taxon>
    </lineage>
</organism>
<evidence type="ECO:0000313" key="1">
    <source>
        <dbReference type="EMBL" id="RVT89563.1"/>
    </source>
</evidence>
<dbReference type="EMBL" id="SACL01000019">
    <property type="protein sequence ID" value="RVT89563.1"/>
    <property type="molecule type" value="Genomic_DNA"/>
</dbReference>
<accession>A0A437LVZ5</accession>
<name>A0A437LVZ5_9PROT</name>
<protein>
    <submittedName>
        <fullName evidence="1">Uncharacterized protein</fullName>
    </submittedName>
</protein>
<proteinExistence type="predicted"/>
<dbReference type="RefSeq" id="WP_127790402.1">
    <property type="nucleotide sequence ID" value="NZ_SACL01000019.1"/>
</dbReference>
<dbReference type="Proteomes" id="UP000282957">
    <property type="component" value="Unassembled WGS sequence"/>
</dbReference>
<reference evidence="1 2" key="1">
    <citation type="submission" date="2019-01" db="EMBL/GenBank/DDBJ databases">
        <authorList>
            <person name="Chen W.-M."/>
        </authorList>
    </citation>
    <scope>NUCLEOTIDE SEQUENCE [LARGE SCALE GENOMIC DNA]</scope>
    <source>
        <strain evidence="1 2">CCP-6</strain>
    </source>
</reference>
<evidence type="ECO:0000313" key="2">
    <source>
        <dbReference type="Proteomes" id="UP000282957"/>
    </source>
</evidence>